<name>A0A0H3J187_CLOPA</name>
<dbReference type="InterPro" id="IPR023599">
    <property type="entry name" value="Mem_prot_TcaA"/>
</dbReference>
<dbReference type="InterPro" id="IPR018247">
    <property type="entry name" value="EF_Hand_1_Ca_BS"/>
</dbReference>
<keyword evidence="4" id="KW-1003">Cell membrane</keyword>
<evidence type="ECO:0000256" key="2">
    <source>
        <dbReference type="ARBA" id="ARBA00006334"/>
    </source>
</evidence>
<keyword evidence="7" id="KW-0863">Zinc-finger</keyword>
<dbReference type="PIRSF" id="PIRSF032522">
    <property type="entry name" value="TcaA"/>
    <property type="match status" value="1"/>
</dbReference>
<evidence type="ECO:0000313" key="16">
    <source>
        <dbReference type="EMBL" id="AJA51107.1"/>
    </source>
</evidence>
<comment type="similarity">
    <text evidence="2">Belongs to the TcaA family.</text>
</comment>
<feature type="transmembrane region" description="Helical" evidence="12">
    <location>
        <begin position="65"/>
        <end position="85"/>
    </location>
</feature>
<dbReference type="Proteomes" id="UP000030905">
    <property type="component" value="Chromosome"/>
</dbReference>
<dbReference type="GO" id="GO:0005886">
    <property type="term" value="C:plasma membrane"/>
    <property type="evidence" value="ECO:0007669"/>
    <property type="project" value="UniProtKB-SubCell"/>
</dbReference>
<feature type="domain" description="TcaA second" evidence="13">
    <location>
        <begin position="92"/>
        <end position="189"/>
    </location>
</feature>
<reference evidence="17 18" key="3">
    <citation type="journal article" name="Genome Announc.">
        <title>Improved Draft Genome Sequence of Clostridium pasteurianum Strain ATCC 6013 (DSM 525) Using a Hybrid Next-Generation Sequencing Approach.</title>
        <authorList>
            <person name="Pyne M.E."/>
            <person name="Utturkar S."/>
            <person name="Brown S.D."/>
            <person name="Moo-Young M."/>
            <person name="Chung D.A."/>
            <person name="Chou C.P."/>
        </authorList>
    </citation>
    <scope>NUCLEOTIDE SEQUENCE [LARGE SCALE GENOMIC DNA]</scope>
    <source>
        <strain evidence="17 18">ATCC 6013</strain>
    </source>
</reference>
<gene>
    <name evidence="16" type="ORF">CLPA_c10190</name>
    <name evidence="17" type="ORF">CP6013_02133</name>
</gene>
<organism evidence="16 19">
    <name type="scientific">Clostridium pasteurianum DSM 525 = ATCC 6013</name>
    <dbReference type="NCBI Taxonomy" id="1262449"/>
    <lineage>
        <taxon>Bacteria</taxon>
        <taxon>Bacillati</taxon>
        <taxon>Bacillota</taxon>
        <taxon>Clostridia</taxon>
        <taxon>Eubacteriales</taxon>
        <taxon>Clostridiaceae</taxon>
        <taxon>Clostridium</taxon>
    </lineage>
</organism>
<dbReference type="InterPro" id="IPR054530">
    <property type="entry name" value="TcaA_4th"/>
</dbReference>
<dbReference type="KEGG" id="cpae:CPAST_c10190"/>
<keyword evidence="11" id="KW-0046">Antibiotic resistance</keyword>
<evidence type="ECO:0000256" key="1">
    <source>
        <dbReference type="ARBA" id="ARBA00004162"/>
    </source>
</evidence>
<evidence type="ECO:0000259" key="15">
    <source>
        <dbReference type="Pfam" id="PF22820"/>
    </source>
</evidence>
<evidence type="ECO:0000256" key="5">
    <source>
        <dbReference type="ARBA" id="ARBA00022692"/>
    </source>
</evidence>
<keyword evidence="10 12" id="KW-0472">Membrane</keyword>
<evidence type="ECO:0000256" key="6">
    <source>
        <dbReference type="ARBA" id="ARBA00022723"/>
    </source>
</evidence>
<dbReference type="InterPro" id="IPR054528">
    <property type="entry name" value="TcaA_5th"/>
</dbReference>
<keyword evidence="5 12" id="KW-0812">Transmembrane</keyword>
<feature type="domain" description="TcaA protein NTF2-like" evidence="14">
    <location>
        <begin position="349"/>
        <end position="464"/>
    </location>
</feature>
<dbReference type="AlphaFoldDB" id="A0A0H3J187"/>
<comment type="subcellular location">
    <subcellularLocation>
        <location evidence="1">Cell membrane</location>
        <topology evidence="1">Single-pass membrane protein</topology>
    </subcellularLocation>
</comment>
<evidence type="ECO:0000256" key="12">
    <source>
        <dbReference type="SAM" id="Phobius"/>
    </source>
</evidence>
<keyword evidence="19" id="KW-1185">Reference proteome</keyword>
<dbReference type="EMBL" id="CP009268">
    <property type="protein sequence ID" value="AJA51107.1"/>
    <property type="molecule type" value="Genomic_DNA"/>
</dbReference>
<dbReference type="PANTHER" id="PTHR40038:SF1">
    <property type="entry name" value="MEMBRANE-ASSOCIATED PROTEIN TCAA"/>
    <property type="match status" value="1"/>
</dbReference>
<evidence type="ECO:0000256" key="10">
    <source>
        <dbReference type="ARBA" id="ARBA00023136"/>
    </source>
</evidence>
<reference evidence="16 19" key="1">
    <citation type="journal article" date="2015" name="Genome Announc.">
        <title>Complete Genome Sequence of the Nitrogen-Fixing and Solvent-Producing Clostridium pasteurianum DSM 525.</title>
        <authorList>
            <person name="Poehlein A."/>
            <person name="Grosse-Honebrink A."/>
            <person name="Zhang Y."/>
            <person name="Minton N.P."/>
            <person name="Daniel R."/>
        </authorList>
    </citation>
    <scope>NUCLEOTIDE SEQUENCE [LARGE SCALE GENOMIC DNA]</scope>
    <source>
        <strain evidence="16">DSM 525</strain>
        <strain evidence="19">DSM 525 / ATCC 6013</strain>
    </source>
</reference>
<dbReference type="GO" id="GO:0046677">
    <property type="term" value="P:response to antibiotic"/>
    <property type="evidence" value="ECO:0007669"/>
    <property type="project" value="UniProtKB-KW"/>
</dbReference>
<dbReference type="InterPro" id="IPR054529">
    <property type="entry name" value="TcaA_2nd"/>
</dbReference>
<accession>A0A0H3J187</accession>
<protein>
    <recommendedName>
        <fullName evidence="3">Membrane-associated protein TcaA</fullName>
    </recommendedName>
</protein>
<dbReference type="PANTHER" id="PTHR40038">
    <property type="entry name" value="MEMBRANE-ASSOCIATED PROTEIN TCAA"/>
    <property type="match status" value="1"/>
</dbReference>
<dbReference type="eggNOG" id="COG4640">
    <property type="taxonomic scope" value="Bacteria"/>
</dbReference>
<keyword evidence="6" id="KW-0479">Metal-binding</keyword>
<proteinExistence type="inferred from homology"/>
<dbReference type="PROSITE" id="PS00018">
    <property type="entry name" value="EF_HAND_1"/>
    <property type="match status" value="1"/>
</dbReference>
<evidence type="ECO:0000313" key="18">
    <source>
        <dbReference type="Proteomes" id="UP000028042"/>
    </source>
</evidence>
<evidence type="ECO:0000256" key="11">
    <source>
        <dbReference type="ARBA" id="ARBA00023251"/>
    </source>
</evidence>
<evidence type="ECO:0000259" key="14">
    <source>
        <dbReference type="Pfam" id="PF22819"/>
    </source>
</evidence>
<evidence type="ECO:0000256" key="9">
    <source>
        <dbReference type="ARBA" id="ARBA00022989"/>
    </source>
</evidence>
<dbReference type="Proteomes" id="UP000028042">
    <property type="component" value="Unassembled WGS sequence"/>
</dbReference>
<keyword evidence="8" id="KW-0862">Zinc</keyword>
<dbReference type="GO" id="GO:0008270">
    <property type="term" value="F:zinc ion binding"/>
    <property type="evidence" value="ECO:0007669"/>
    <property type="project" value="UniProtKB-KW"/>
</dbReference>
<dbReference type="GeneID" id="93073217"/>
<reference evidence="17" key="2">
    <citation type="submission" date="2015-10" db="EMBL/GenBank/DDBJ databases">
        <title>Improved Draft Genome Sequence of Clostridium pasteurianum Strain ATCC 6013 (DSM 525) Using a Hybrid Next-Generation Sequencing Approach.</title>
        <authorList>
            <person name="Pyne M.E."/>
            <person name="Utturkar S.M."/>
            <person name="Brown S.D."/>
            <person name="Moo-Young M."/>
            <person name="Chung D.A."/>
            <person name="Chou P.C."/>
        </authorList>
    </citation>
    <scope>NUCLEOTIDE SEQUENCE</scope>
    <source>
        <strain evidence="17">ATCC 6013</strain>
    </source>
</reference>
<dbReference type="KEGG" id="cpat:CLPA_c10190"/>
<dbReference type="PATRIC" id="fig|1262449.3.peg.1948"/>
<evidence type="ECO:0000313" key="19">
    <source>
        <dbReference type="Proteomes" id="UP000030905"/>
    </source>
</evidence>
<keyword evidence="9 12" id="KW-1133">Transmembrane helix</keyword>
<evidence type="ECO:0000313" key="17">
    <source>
        <dbReference type="EMBL" id="KRU12885.1"/>
    </source>
</evidence>
<dbReference type="Pfam" id="PF22813">
    <property type="entry name" value="TcaA_2nd"/>
    <property type="match status" value="1"/>
</dbReference>
<evidence type="ECO:0000256" key="7">
    <source>
        <dbReference type="ARBA" id="ARBA00022771"/>
    </source>
</evidence>
<evidence type="ECO:0000256" key="3">
    <source>
        <dbReference type="ARBA" id="ARBA00017896"/>
    </source>
</evidence>
<sequence>MNFCTKCGTKLEEGKLVCPNCSYDFQSKEYKNNTVPIDKTTVEIEKDYDEYENFNKTSFIPSKKFKITIAGLIILAIIIGVYIFIGKSAADPYKLVLRFQNDIASNNKSDLSKILYCSDSRLIIDDKTSDTILAYFRNNPSYLNNTIGNLNNQISTNNVRYGNMLSQSNFSIVSAGNALPFFPRYKISIKPTFVNIKTSIKDVQFSLNNSKIGKSDSDNFSREFGPFAPGEYKLYASYNGKYTSLNNTYNVDLINSTSGRVDINALEDLNYVRINGDYPDAEIFVNNRNSNVKISDASNFGPVSSDMKIYAVANKDGKKLKSSEYTVSSGDKTISLNFSSSEYELSSTEDQLRDLIHWYTNSFSNAVNYNNFSEVQPYIYPGSELYNEQQKYIPSTYNNGIKEYIMSYNVLSTQISDDNNSGTITTEEVYDITNASGKTSTKTFRYTYGFKYNENTGGYQLTSIMDSK</sequence>
<feature type="domain" description="TcaA 4th" evidence="15">
    <location>
        <begin position="269"/>
        <end position="338"/>
    </location>
</feature>
<evidence type="ECO:0000259" key="13">
    <source>
        <dbReference type="Pfam" id="PF22813"/>
    </source>
</evidence>
<evidence type="ECO:0000256" key="8">
    <source>
        <dbReference type="ARBA" id="ARBA00022833"/>
    </source>
</evidence>
<dbReference type="EMBL" id="JPGY02000001">
    <property type="protein sequence ID" value="KRU12885.1"/>
    <property type="molecule type" value="Genomic_DNA"/>
</dbReference>
<dbReference type="Pfam" id="PF22819">
    <property type="entry name" value="TcaA_5th"/>
    <property type="match status" value="1"/>
</dbReference>
<dbReference type="Pfam" id="PF22820">
    <property type="entry name" value="TcaA_3rd_4th"/>
    <property type="match status" value="1"/>
</dbReference>
<dbReference type="RefSeq" id="WP_003444690.1">
    <property type="nucleotide sequence ID" value="NZ_ANZB01000005.1"/>
</dbReference>
<evidence type="ECO:0000256" key="4">
    <source>
        <dbReference type="ARBA" id="ARBA00022475"/>
    </source>
</evidence>